<accession>A0A2J7TCL1</accession>
<dbReference type="InterPro" id="IPR041657">
    <property type="entry name" value="HTH_17"/>
</dbReference>
<evidence type="ECO:0000313" key="3">
    <source>
        <dbReference type="Proteomes" id="UP000236286"/>
    </source>
</evidence>
<dbReference type="EMBL" id="PDZR01000031">
    <property type="protein sequence ID" value="PNG24492.1"/>
    <property type="molecule type" value="Genomic_DNA"/>
</dbReference>
<protein>
    <recommendedName>
        <fullName evidence="1">Helix-turn-helix domain-containing protein</fullName>
    </recommendedName>
</protein>
<organism evidence="2 3">
    <name type="scientific">Methylocella silvestris</name>
    <dbReference type="NCBI Taxonomy" id="199596"/>
    <lineage>
        <taxon>Bacteria</taxon>
        <taxon>Pseudomonadati</taxon>
        <taxon>Pseudomonadota</taxon>
        <taxon>Alphaproteobacteria</taxon>
        <taxon>Hyphomicrobiales</taxon>
        <taxon>Beijerinckiaceae</taxon>
        <taxon>Methylocella</taxon>
    </lineage>
</organism>
<dbReference type="Pfam" id="PF12728">
    <property type="entry name" value="HTH_17"/>
    <property type="match status" value="1"/>
</dbReference>
<gene>
    <name evidence="2" type="ORF">CR492_18575</name>
</gene>
<dbReference type="AlphaFoldDB" id="A0A2J7TCL1"/>
<evidence type="ECO:0000259" key="1">
    <source>
        <dbReference type="Pfam" id="PF12728"/>
    </source>
</evidence>
<dbReference type="Proteomes" id="UP000236286">
    <property type="component" value="Unassembled WGS sequence"/>
</dbReference>
<feature type="domain" description="Helix-turn-helix" evidence="1">
    <location>
        <begin position="52"/>
        <end position="99"/>
    </location>
</feature>
<evidence type="ECO:0000313" key="2">
    <source>
        <dbReference type="EMBL" id="PNG24492.1"/>
    </source>
</evidence>
<proteinExistence type="predicted"/>
<sequence length="105" mass="11702">MRGKSIRAGISSDRRQEKCVDPQLLPLQKAPELTARFSTSSPEDYGLKNPTYSVVETLKLLSIGRNTLYRLIAAGELFPIYIGKRTLFSAIEITRFLNSLQGKVG</sequence>
<comment type="caution">
    <text evidence="2">The sequence shown here is derived from an EMBL/GenBank/DDBJ whole genome shotgun (WGS) entry which is preliminary data.</text>
</comment>
<reference evidence="2 3" key="1">
    <citation type="submission" date="2017-10" db="EMBL/GenBank/DDBJ databases">
        <title>Genome announcement of Methylocella silvestris TVC from permafrost.</title>
        <authorList>
            <person name="Wang J."/>
            <person name="Geng K."/>
            <person name="Ul-Haque F."/>
            <person name="Crombie A.T."/>
            <person name="Street L.E."/>
            <person name="Wookey P.A."/>
            <person name="Murrell J.C."/>
            <person name="Pratscher J."/>
        </authorList>
    </citation>
    <scope>NUCLEOTIDE SEQUENCE [LARGE SCALE GENOMIC DNA]</scope>
    <source>
        <strain evidence="2 3">TVC</strain>
    </source>
</reference>
<name>A0A2J7TCL1_METSI</name>